<evidence type="ECO:0000256" key="1">
    <source>
        <dbReference type="ARBA" id="ARBA00004245"/>
    </source>
</evidence>
<comment type="caution">
    <text evidence="7">The sequence shown here is derived from an EMBL/GenBank/DDBJ whole genome shotgun (WGS) entry which is preliminary data.</text>
</comment>
<dbReference type="GO" id="GO:0015630">
    <property type="term" value="C:microtubule cytoskeleton"/>
    <property type="evidence" value="ECO:0007669"/>
    <property type="project" value="InterPro"/>
</dbReference>
<feature type="non-terminal residue" evidence="7">
    <location>
        <position position="1"/>
    </location>
</feature>
<sequence>PRGGAAGRGQPGACALRLALFRGSAGSGAFTRLKMAEGGGGSSLKGLREQMVAAAQAIAEERRNQSGISPVPVQTAINIKTATKPVIDGSTLRTEERQRLARERREEREKQNAAKETQIFEKEKKAKLQYEKQMEEKQRKLKEQKQKEEQRRSAVEEKRKQKIEAEKERYEAVVHRTLERSQRLETRQKRWSWGGSVTSNSDSKTEPQTADEANKRSTSTANLKQTEAVINKRLSSSAALLNSPDRSTTKRSASLNRLSNKVSLQSEQPPPRGSQVEQKGGTEKKRSTSLNRISSKPHSSPELEKVKKEERPASASSISSPIQTPKVPVRSRSIDRLKSTVSSSDTSSPESTQKSETEKKSPSPAGRRPPSPSVSARRRSPSPANLAKRPSSPSTARQNQKARPPSPSVLKQRPSSPTTVSKPAPIQRLPLTPSVVNITKKKPEMECKPKDKCEEGAGQEHGTSPTSERETVAIAAKTKEESSSKTIPGTTTAEEAAKMLAEKRRLAREQREREDQERIQREEEERSREEEMVKKMIEDKAQREEELQRLEEEKRLDDEEQQRQAEERICKEQEEQEKLREEAEAKAQEEAERQRQERERIMQQNMQERLERKKRIEEIMKRTRKSDQNEAKNEEKSANEADEEEDAEEEGELGLEKIYQPEKINGVDLSQEIKVQTQCSSEFACGLTSTESSMQDMSKMEADEVLMNGDKLDIYQKKNNEESLHVTQLKGYSPSAKEMVIQNSEILHVNEADHTIGLLQNLNGKSNAWTFEEIIDLGVHSKSTKLSSDSITADNCNENLNDAVPSSPKLAFEDDGMVNSLTKPIETASEL</sequence>
<keyword evidence="3" id="KW-0963">Cytoplasm</keyword>
<dbReference type="InterPro" id="IPR008604">
    <property type="entry name" value="MAP7_fam"/>
</dbReference>
<dbReference type="PANTHER" id="PTHR15073">
    <property type="entry name" value="MICROTUBULE-ASSOCIATED PROTEIN"/>
    <property type="match status" value="1"/>
</dbReference>
<dbReference type="PANTHER" id="PTHR15073:SF5">
    <property type="entry name" value="MAP7 DOMAIN-CONTAINING PROTEIN 3"/>
    <property type="match status" value="1"/>
</dbReference>
<feature type="compositionally biased region" description="Polar residues" evidence="6">
    <location>
        <begin position="216"/>
        <end position="225"/>
    </location>
</feature>
<keyword evidence="4" id="KW-0175">Coiled coil</keyword>
<feature type="compositionally biased region" description="Basic and acidic residues" evidence="6">
    <location>
        <begin position="495"/>
        <end position="601"/>
    </location>
</feature>
<evidence type="ECO:0000256" key="4">
    <source>
        <dbReference type="ARBA" id="ARBA00023054"/>
    </source>
</evidence>
<feature type="compositionally biased region" description="Polar residues" evidence="6">
    <location>
        <begin position="195"/>
        <end position="208"/>
    </location>
</feature>
<evidence type="ECO:0000313" key="8">
    <source>
        <dbReference type="Proteomes" id="UP000765507"/>
    </source>
</evidence>
<comment type="subcellular location">
    <subcellularLocation>
        <location evidence="1">Cytoplasm</location>
        <location evidence="1">Cytoskeleton</location>
    </subcellularLocation>
</comment>
<dbReference type="AlphaFoldDB" id="A0A8T1T8S3"/>
<evidence type="ECO:0000256" key="2">
    <source>
        <dbReference type="ARBA" id="ARBA00007525"/>
    </source>
</evidence>
<dbReference type="OrthoDB" id="9950536at2759"/>
<proteinExistence type="inferred from homology"/>
<evidence type="ECO:0000256" key="3">
    <source>
        <dbReference type="ARBA" id="ARBA00022490"/>
    </source>
</evidence>
<feature type="compositionally biased region" description="Acidic residues" evidence="6">
    <location>
        <begin position="640"/>
        <end position="653"/>
    </location>
</feature>
<feature type="compositionally biased region" description="Basic and acidic residues" evidence="6">
    <location>
        <begin position="467"/>
        <end position="483"/>
    </location>
</feature>
<feature type="compositionally biased region" description="Basic and acidic residues" evidence="6">
    <location>
        <begin position="93"/>
        <end position="188"/>
    </location>
</feature>
<organism evidence="7 8">
    <name type="scientific">Chelydra serpentina</name>
    <name type="common">Snapping turtle</name>
    <name type="synonym">Testudo serpentina</name>
    <dbReference type="NCBI Taxonomy" id="8475"/>
    <lineage>
        <taxon>Eukaryota</taxon>
        <taxon>Metazoa</taxon>
        <taxon>Chordata</taxon>
        <taxon>Craniata</taxon>
        <taxon>Vertebrata</taxon>
        <taxon>Euteleostomi</taxon>
        <taxon>Archelosauria</taxon>
        <taxon>Testudinata</taxon>
        <taxon>Testudines</taxon>
        <taxon>Cryptodira</taxon>
        <taxon>Durocryptodira</taxon>
        <taxon>Americhelydia</taxon>
        <taxon>Chelydroidea</taxon>
        <taxon>Chelydridae</taxon>
        <taxon>Chelydra</taxon>
    </lineage>
</organism>
<evidence type="ECO:0000256" key="6">
    <source>
        <dbReference type="SAM" id="MobiDB-lite"/>
    </source>
</evidence>
<feature type="compositionally biased region" description="Polar residues" evidence="6">
    <location>
        <begin position="391"/>
        <end position="401"/>
    </location>
</feature>
<feature type="region of interest" description="Disordered" evidence="6">
    <location>
        <begin position="87"/>
        <end position="653"/>
    </location>
</feature>
<dbReference type="Pfam" id="PF05672">
    <property type="entry name" value="MAP7"/>
    <property type="match status" value="1"/>
</dbReference>
<feature type="compositionally biased region" description="Polar residues" evidence="6">
    <location>
        <begin position="288"/>
        <end position="298"/>
    </location>
</feature>
<keyword evidence="5" id="KW-0206">Cytoskeleton</keyword>
<evidence type="ECO:0000256" key="5">
    <source>
        <dbReference type="ARBA" id="ARBA00023212"/>
    </source>
</evidence>
<dbReference type="EMBL" id="JAHGAV010000027">
    <property type="protein sequence ID" value="KAG6937174.1"/>
    <property type="molecule type" value="Genomic_DNA"/>
</dbReference>
<dbReference type="Proteomes" id="UP000765507">
    <property type="component" value="Unassembled WGS sequence"/>
</dbReference>
<gene>
    <name evidence="7" type="primary">MAP7D3</name>
    <name evidence="7" type="ORF">G0U57_010518</name>
</gene>
<accession>A0A8T1T8S3</accession>
<protein>
    <submittedName>
        <fullName evidence="7">MAP7 domain-containing protein 3</fullName>
    </submittedName>
</protein>
<feature type="compositionally biased region" description="Basic and acidic residues" evidence="6">
    <location>
        <begin position="608"/>
        <end position="639"/>
    </location>
</feature>
<reference evidence="7 8" key="1">
    <citation type="journal article" date="2020" name="G3 (Bethesda)">
        <title>Draft Genome of the Common Snapping Turtle, Chelydra serpentina, a Model for Phenotypic Plasticity in Reptiles.</title>
        <authorList>
            <person name="Das D."/>
            <person name="Singh S.K."/>
            <person name="Bierstedt J."/>
            <person name="Erickson A."/>
            <person name="Galli G.L.J."/>
            <person name="Crossley D.A. 2nd"/>
            <person name="Rhen T."/>
        </authorList>
    </citation>
    <scope>NUCLEOTIDE SEQUENCE [LARGE SCALE GENOMIC DNA]</scope>
    <source>
        <strain evidence="7">KW</strain>
    </source>
</reference>
<dbReference type="GO" id="GO:0000226">
    <property type="term" value="P:microtubule cytoskeleton organization"/>
    <property type="evidence" value="ECO:0007669"/>
    <property type="project" value="InterPro"/>
</dbReference>
<feature type="compositionally biased region" description="Basic and acidic residues" evidence="6">
    <location>
        <begin position="299"/>
        <end position="312"/>
    </location>
</feature>
<feature type="compositionally biased region" description="Low complexity" evidence="6">
    <location>
        <begin position="313"/>
        <end position="322"/>
    </location>
</feature>
<name>A0A8T1T8S3_CHESE</name>
<feature type="compositionally biased region" description="Polar residues" evidence="6">
    <location>
        <begin position="484"/>
        <end position="493"/>
    </location>
</feature>
<feature type="compositionally biased region" description="Basic and acidic residues" evidence="6">
    <location>
        <begin position="441"/>
        <end position="455"/>
    </location>
</feature>
<feature type="compositionally biased region" description="Polar residues" evidence="6">
    <location>
        <begin position="233"/>
        <end position="267"/>
    </location>
</feature>
<evidence type="ECO:0000313" key="7">
    <source>
        <dbReference type="EMBL" id="KAG6937174.1"/>
    </source>
</evidence>
<feature type="compositionally biased region" description="Low complexity" evidence="6">
    <location>
        <begin position="339"/>
        <end position="352"/>
    </location>
</feature>
<comment type="similarity">
    <text evidence="2">Belongs to the MAP7 family.</text>
</comment>
<dbReference type="InterPro" id="IPR051483">
    <property type="entry name" value="MAP7_domain-containing"/>
</dbReference>
<keyword evidence="8" id="KW-1185">Reference proteome</keyword>